<evidence type="ECO:0000313" key="2">
    <source>
        <dbReference type="EMBL" id="CAI5440081.1"/>
    </source>
</evidence>
<feature type="transmembrane region" description="Helical" evidence="1">
    <location>
        <begin position="106"/>
        <end position="129"/>
    </location>
</feature>
<evidence type="ECO:0000313" key="3">
    <source>
        <dbReference type="Proteomes" id="UP001152747"/>
    </source>
</evidence>
<dbReference type="Proteomes" id="UP001152747">
    <property type="component" value="Unassembled WGS sequence"/>
</dbReference>
<feature type="transmembrane region" description="Helical" evidence="1">
    <location>
        <begin position="24"/>
        <end position="44"/>
    </location>
</feature>
<comment type="caution">
    <text evidence="2">The sequence shown here is derived from an EMBL/GenBank/DDBJ whole genome shotgun (WGS) entry which is preliminary data.</text>
</comment>
<keyword evidence="3" id="KW-1185">Reference proteome</keyword>
<reference evidence="2" key="1">
    <citation type="submission" date="2022-11" db="EMBL/GenBank/DDBJ databases">
        <authorList>
            <person name="Kikuchi T."/>
        </authorList>
    </citation>
    <scope>NUCLEOTIDE SEQUENCE</scope>
    <source>
        <strain evidence="2">PS1010</strain>
    </source>
</reference>
<gene>
    <name evidence="2" type="ORF">CAMP_LOCUS2718</name>
</gene>
<keyword evidence="1" id="KW-0472">Membrane</keyword>
<proteinExistence type="predicted"/>
<accession>A0A9P1MXW4</accession>
<dbReference type="EMBL" id="CANHGI010000001">
    <property type="protein sequence ID" value="CAI5440081.1"/>
    <property type="molecule type" value="Genomic_DNA"/>
</dbReference>
<protein>
    <submittedName>
        <fullName evidence="2">Uncharacterized protein</fullName>
    </submittedName>
</protein>
<feature type="transmembrane region" description="Helical" evidence="1">
    <location>
        <begin position="51"/>
        <end position="70"/>
    </location>
</feature>
<keyword evidence="1" id="KW-0812">Transmembrane</keyword>
<sequence>MVIPYIYLFLTTPEEDKKSAIYRIYKWIFVYILITTLCSLSSYAIAIYSVFYPNLWVFLVSMILLAPIFFPKPDFCCVPDVCPIYQLITNRTSSCDSTDYSYDTLLHFYILPEPFCLSIALLLFILTLLKIHQNRHILSETRKKAELSIIYQNLPFIFSFISKYSAALVIYLIRVENDGRDEVFKSFVCNDLTTINFIFPITYTVANFQRLRVLFAKCCCCFGRGNRISDHSLQYMSTTGEAPLHSPNN</sequence>
<evidence type="ECO:0000256" key="1">
    <source>
        <dbReference type="SAM" id="Phobius"/>
    </source>
</evidence>
<name>A0A9P1MXW4_9PELO</name>
<organism evidence="2 3">
    <name type="scientific">Caenorhabditis angaria</name>
    <dbReference type="NCBI Taxonomy" id="860376"/>
    <lineage>
        <taxon>Eukaryota</taxon>
        <taxon>Metazoa</taxon>
        <taxon>Ecdysozoa</taxon>
        <taxon>Nematoda</taxon>
        <taxon>Chromadorea</taxon>
        <taxon>Rhabditida</taxon>
        <taxon>Rhabditina</taxon>
        <taxon>Rhabditomorpha</taxon>
        <taxon>Rhabditoidea</taxon>
        <taxon>Rhabditidae</taxon>
        <taxon>Peloderinae</taxon>
        <taxon>Caenorhabditis</taxon>
    </lineage>
</organism>
<keyword evidence="1" id="KW-1133">Transmembrane helix</keyword>
<feature type="transmembrane region" description="Helical" evidence="1">
    <location>
        <begin position="150"/>
        <end position="173"/>
    </location>
</feature>
<dbReference type="AlphaFoldDB" id="A0A9P1MXW4"/>